<organism evidence="4">
    <name type="scientific">Triatoma infestans</name>
    <name type="common">Assassin bug</name>
    <dbReference type="NCBI Taxonomy" id="30076"/>
    <lineage>
        <taxon>Eukaryota</taxon>
        <taxon>Metazoa</taxon>
        <taxon>Ecdysozoa</taxon>
        <taxon>Arthropoda</taxon>
        <taxon>Hexapoda</taxon>
        <taxon>Insecta</taxon>
        <taxon>Pterygota</taxon>
        <taxon>Neoptera</taxon>
        <taxon>Paraneoptera</taxon>
        <taxon>Hemiptera</taxon>
        <taxon>Heteroptera</taxon>
        <taxon>Panheteroptera</taxon>
        <taxon>Cimicomorpha</taxon>
        <taxon>Reduviidae</taxon>
        <taxon>Triatominae</taxon>
        <taxon>Triatoma</taxon>
    </lineage>
</organism>
<accession>A0A023F9F3</accession>
<evidence type="ECO:0000256" key="1">
    <source>
        <dbReference type="ARBA" id="ARBA00010381"/>
    </source>
</evidence>
<dbReference type="Gene3D" id="6.10.250.1280">
    <property type="match status" value="1"/>
</dbReference>
<dbReference type="PANTHER" id="PTHR12377:SF0">
    <property type="entry name" value="CYTOSOLIC IRON-SULFUR ASSEMBLY COMPONENT 2B"/>
    <property type="match status" value="1"/>
</dbReference>
<dbReference type="Gene3D" id="3.30.300.130">
    <property type="entry name" value="Fe-S cluster assembly (FSCA)"/>
    <property type="match status" value="1"/>
</dbReference>
<dbReference type="Pfam" id="PF01883">
    <property type="entry name" value="FeS_assembly_P"/>
    <property type="match status" value="1"/>
</dbReference>
<evidence type="ECO:0000256" key="2">
    <source>
        <dbReference type="ARBA" id="ARBA00022829"/>
    </source>
</evidence>
<name>A0A023F9F3_TRIIF</name>
<dbReference type="GO" id="GO:0097361">
    <property type="term" value="C:cytosolic [4Fe-4S] assembly targeting complex"/>
    <property type="evidence" value="ECO:0007669"/>
    <property type="project" value="TreeGrafter"/>
</dbReference>
<protein>
    <recommendedName>
        <fullName evidence="3">MIP18 family-like domain-containing protein</fullName>
    </recommendedName>
</protein>
<dbReference type="GO" id="GO:0051604">
    <property type="term" value="P:protein maturation"/>
    <property type="evidence" value="ECO:0007669"/>
    <property type="project" value="InterPro"/>
</dbReference>
<comment type="similarity">
    <text evidence="1">Belongs to the MIP18 family.</text>
</comment>
<dbReference type="EMBL" id="GBBI01001083">
    <property type="protein sequence ID" value="JAC17629.1"/>
    <property type="molecule type" value="mRNA"/>
</dbReference>
<dbReference type="PANTHER" id="PTHR12377">
    <property type="entry name" value="CYTOSOLIC IRON-SULFUR ASSEMBLY COMPONENT 2B-RELATED"/>
    <property type="match status" value="1"/>
</dbReference>
<dbReference type="InterPro" id="IPR034904">
    <property type="entry name" value="FSCA_dom_sf"/>
</dbReference>
<dbReference type="SUPFAM" id="SSF117916">
    <property type="entry name" value="Fe-S cluster assembly (FSCA) domain-like"/>
    <property type="match status" value="1"/>
</dbReference>
<reference evidence="4" key="1">
    <citation type="journal article" date="2014" name="PLoS Negl. Trop. Dis.">
        <title>An updated insight into the Sialotranscriptome of Triatoma infestans: developmental stage and geographic variations.</title>
        <authorList>
            <person name="Schwarz A."/>
            <person name="Medrano-Mercado N."/>
            <person name="Schaub G.A."/>
            <person name="Struchiner C.J."/>
            <person name="Bargues M.D."/>
            <person name="Levy M.Z."/>
            <person name="Ribeiro J.M."/>
        </authorList>
    </citation>
    <scope>NUCLEOTIDE SEQUENCE</scope>
    <source>
        <strain evidence="4">Chile</strain>
        <tissue evidence="4">Salivary glands</tissue>
    </source>
</reference>
<dbReference type="AlphaFoldDB" id="A0A023F9F3"/>
<sequence>MGVVETLLNSNPKLYVKSNERIITDAERDEDLVDEFDEREVFDLIRNINDPEHPLTLEELNVVELNNVKVNNEKNEVIVHFTPTIPNCSMATLIGLTIRVQLQRSLPTRFKTKVLITPGTHSTEDAINKQLGDKERVAAATENTALIQTINQCLATVEKYSH</sequence>
<dbReference type="InterPro" id="IPR002744">
    <property type="entry name" value="MIP18-like"/>
</dbReference>
<proteinExistence type="evidence at transcript level"/>
<evidence type="ECO:0000313" key="4">
    <source>
        <dbReference type="EMBL" id="JAC17629.1"/>
    </source>
</evidence>
<keyword evidence="2" id="KW-0159">Chromosome partition</keyword>
<dbReference type="InterPro" id="IPR039796">
    <property type="entry name" value="MIP18"/>
</dbReference>
<dbReference type="GO" id="GO:0007059">
    <property type="term" value="P:chromosome segregation"/>
    <property type="evidence" value="ECO:0007669"/>
    <property type="project" value="UniProtKB-KW"/>
</dbReference>
<feature type="domain" description="MIP18 family-like" evidence="3">
    <location>
        <begin position="39"/>
        <end position="115"/>
    </location>
</feature>
<dbReference type="FunFam" id="3.30.300.130:FF:000005">
    <property type="entry name" value="Mitotic spindle-associated mmxd complex subunit"/>
    <property type="match status" value="1"/>
</dbReference>
<evidence type="ECO:0000259" key="3">
    <source>
        <dbReference type="Pfam" id="PF01883"/>
    </source>
</evidence>